<keyword evidence="2" id="KW-0596">Phosphopantetheine</keyword>
<dbReference type="InterPro" id="IPR032821">
    <property type="entry name" value="PKS_assoc"/>
</dbReference>
<feature type="compositionally biased region" description="Low complexity" evidence="14">
    <location>
        <begin position="2535"/>
        <end position="2552"/>
    </location>
</feature>
<dbReference type="SUPFAM" id="SSF56801">
    <property type="entry name" value="Acetyl-CoA synthetase-like"/>
    <property type="match status" value="1"/>
</dbReference>
<organism evidence="19 20">
    <name type="scientific">Coccidioides posadasii (strain C735)</name>
    <name type="common">Valley fever fungus</name>
    <dbReference type="NCBI Taxonomy" id="222929"/>
    <lineage>
        <taxon>Eukaryota</taxon>
        <taxon>Fungi</taxon>
        <taxon>Dikarya</taxon>
        <taxon>Ascomycota</taxon>
        <taxon>Pezizomycotina</taxon>
        <taxon>Eurotiomycetes</taxon>
        <taxon>Eurotiomycetidae</taxon>
        <taxon>Onygenales</taxon>
        <taxon>Onygenaceae</taxon>
        <taxon>Coccidioides</taxon>
    </lineage>
</organism>
<dbReference type="Pfam" id="PF00501">
    <property type="entry name" value="AMP-binding"/>
    <property type="match status" value="1"/>
</dbReference>
<dbReference type="InterPro" id="IPR013120">
    <property type="entry name" value="FAR_NAD-bd"/>
</dbReference>
<dbReference type="InterPro" id="IPR023213">
    <property type="entry name" value="CAT-like_dom_sf"/>
</dbReference>
<evidence type="ECO:0000256" key="15">
    <source>
        <dbReference type="SAM" id="SignalP"/>
    </source>
</evidence>
<evidence type="ECO:0000256" key="1">
    <source>
        <dbReference type="ARBA" id="ARBA00018393"/>
    </source>
</evidence>
<dbReference type="Pfam" id="PF08242">
    <property type="entry name" value="Methyltransf_12"/>
    <property type="match status" value="1"/>
</dbReference>
<dbReference type="PROSITE" id="PS50075">
    <property type="entry name" value="CARRIER"/>
    <property type="match status" value="2"/>
</dbReference>
<dbReference type="InterPro" id="IPR020841">
    <property type="entry name" value="PKS_Beta-ketoAc_synthase_dom"/>
</dbReference>
<dbReference type="Gene3D" id="3.30.559.10">
    <property type="entry name" value="Chloramphenicol acetyltransferase-like domain"/>
    <property type="match status" value="1"/>
</dbReference>
<keyword evidence="6" id="KW-0808">Transferase</keyword>
<dbReference type="InterPro" id="IPR013217">
    <property type="entry name" value="Methyltransf_12"/>
</dbReference>
<dbReference type="InterPro" id="IPR014031">
    <property type="entry name" value="Ketoacyl_synth_C"/>
</dbReference>
<dbReference type="Gene3D" id="3.40.50.12780">
    <property type="entry name" value="N-terminal domain of ligase-like"/>
    <property type="match status" value="1"/>
</dbReference>
<dbReference type="Pfam" id="PF16197">
    <property type="entry name" value="KAsynt_C_assoc"/>
    <property type="match status" value="1"/>
</dbReference>
<dbReference type="InterPro" id="IPR001227">
    <property type="entry name" value="Ac_transferase_dom_sf"/>
</dbReference>
<accession>C5P4W2</accession>
<dbReference type="Gene3D" id="3.10.129.110">
    <property type="entry name" value="Polyketide synthase dehydratase"/>
    <property type="match status" value="1"/>
</dbReference>
<dbReference type="Pfam" id="PF00109">
    <property type="entry name" value="ketoacyl-synt"/>
    <property type="match status" value="1"/>
</dbReference>
<dbReference type="CDD" id="cd02440">
    <property type="entry name" value="AdoMet_MTases"/>
    <property type="match status" value="1"/>
</dbReference>
<dbReference type="SUPFAM" id="SSF55048">
    <property type="entry name" value="Probable ACP-binding domain of malonyl-CoA ACP transacylase"/>
    <property type="match status" value="1"/>
</dbReference>
<evidence type="ECO:0000256" key="8">
    <source>
        <dbReference type="ARBA" id="ARBA00023002"/>
    </source>
</evidence>
<dbReference type="OrthoDB" id="329835at2759"/>
<evidence type="ECO:0000313" key="20">
    <source>
        <dbReference type="Proteomes" id="UP000009084"/>
    </source>
</evidence>
<dbReference type="InterPro" id="IPR042099">
    <property type="entry name" value="ANL_N_sf"/>
</dbReference>
<evidence type="ECO:0000256" key="12">
    <source>
        <dbReference type="ARBA" id="ARBA00033379"/>
    </source>
</evidence>
<dbReference type="Pfam" id="PF00550">
    <property type="entry name" value="PP-binding"/>
    <property type="match status" value="2"/>
</dbReference>
<keyword evidence="5" id="KW-0489">Methyltransferase</keyword>
<dbReference type="CDD" id="cd19532">
    <property type="entry name" value="C_PKS-NRPS"/>
    <property type="match status" value="1"/>
</dbReference>
<feature type="active site" description="Proton donor; for dehydratase activity" evidence="13">
    <location>
        <position position="1188"/>
    </location>
</feature>
<feature type="domain" description="Carrier" evidence="16">
    <location>
        <begin position="3575"/>
        <end position="3655"/>
    </location>
</feature>
<keyword evidence="8" id="KW-0560">Oxidoreductase</keyword>
<feature type="region of interest" description="N-terminal hotdog fold" evidence="13">
    <location>
        <begin position="981"/>
        <end position="1114"/>
    </location>
</feature>
<feature type="active site" description="Proton acceptor; for dehydratase activity" evidence="13">
    <location>
        <position position="1013"/>
    </location>
</feature>
<dbReference type="PROSITE" id="PS00606">
    <property type="entry name" value="KS3_1"/>
    <property type="match status" value="1"/>
</dbReference>
<feature type="region of interest" description="C-terminal hotdog fold" evidence="13">
    <location>
        <begin position="1129"/>
        <end position="1283"/>
    </location>
</feature>
<dbReference type="InterPro" id="IPR045851">
    <property type="entry name" value="AMP-bd_C_sf"/>
</dbReference>
<evidence type="ECO:0000256" key="6">
    <source>
        <dbReference type="ARBA" id="ARBA00022679"/>
    </source>
</evidence>
<dbReference type="InterPro" id="IPR050091">
    <property type="entry name" value="PKS_NRPS_Biosynth_Enz"/>
</dbReference>
<evidence type="ECO:0000259" key="18">
    <source>
        <dbReference type="PROSITE" id="PS52019"/>
    </source>
</evidence>
<evidence type="ECO:0000256" key="3">
    <source>
        <dbReference type="ARBA" id="ARBA00022553"/>
    </source>
</evidence>
<evidence type="ECO:0000256" key="10">
    <source>
        <dbReference type="ARBA" id="ARBA00029443"/>
    </source>
</evidence>
<feature type="domain" description="Ketosynthase family 3 (KS3)" evidence="17">
    <location>
        <begin position="52"/>
        <end position="486"/>
    </location>
</feature>
<dbReference type="InterPro" id="IPR029063">
    <property type="entry name" value="SAM-dependent_MTases_sf"/>
</dbReference>
<dbReference type="InterPro" id="IPR014043">
    <property type="entry name" value="Acyl_transferase_dom"/>
</dbReference>
<evidence type="ECO:0000256" key="2">
    <source>
        <dbReference type="ARBA" id="ARBA00022450"/>
    </source>
</evidence>
<dbReference type="SMART" id="SM00822">
    <property type="entry name" value="PKS_KR"/>
    <property type="match status" value="1"/>
</dbReference>
<dbReference type="SUPFAM" id="SSF53335">
    <property type="entry name" value="S-adenosyl-L-methionine-dependent methyltransferases"/>
    <property type="match status" value="1"/>
</dbReference>
<dbReference type="GO" id="GO:0031177">
    <property type="term" value="F:phosphopantetheine binding"/>
    <property type="evidence" value="ECO:0007669"/>
    <property type="project" value="InterPro"/>
</dbReference>
<dbReference type="InterPro" id="IPR020807">
    <property type="entry name" value="PKS_DH"/>
</dbReference>
<feature type="chain" id="PRO_5002956052" description="Non-reducing polyketide synthase nscA" evidence="15">
    <location>
        <begin position="25"/>
        <end position="4008"/>
    </location>
</feature>
<dbReference type="Pfam" id="PF00698">
    <property type="entry name" value="Acyl_transf_1"/>
    <property type="match status" value="1"/>
</dbReference>
<dbReference type="Pfam" id="PF07993">
    <property type="entry name" value="NAD_binding_4"/>
    <property type="match status" value="1"/>
</dbReference>
<dbReference type="SMART" id="SM00826">
    <property type="entry name" value="PKS_DH"/>
    <property type="match status" value="1"/>
</dbReference>
<dbReference type="Gene3D" id="3.40.366.10">
    <property type="entry name" value="Malonyl-Coenzyme A Acyl Carrier Protein, domain 2"/>
    <property type="match status" value="1"/>
</dbReference>
<dbReference type="GO" id="GO:0009403">
    <property type="term" value="P:toxin biosynthetic process"/>
    <property type="evidence" value="ECO:0007669"/>
    <property type="project" value="UniProtKB-ARBA"/>
</dbReference>
<dbReference type="SMART" id="SM00827">
    <property type="entry name" value="PKS_AT"/>
    <property type="match status" value="1"/>
</dbReference>
<evidence type="ECO:0000256" key="5">
    <source>
        <dbReference type="ARBA" id="ARBA00022603"/>
    </source>
</evidence>
<evidence type="ECO:0000256" key="9">
    <source>
        <dbReference type="ARBA" id="ARBA00023268"/>
    </source>
</evidence>
<dbReference type="VEuPathDB" id="FungiDB:CPC735_030880"/>
<feature type="domain" description="PKS/mFAS DH" evidence="18">
    <location>
        <begin position="981"/>
        <end position="1283"/>
    </location>
</feature>
<dbReference type="InterPro" id="IPR016039">
    <property type="entry name" value="Thiolase-like"/>
</dbReference>
<dbReference type="InterPro" id="IPR016036">
    <property type="entry name" value="Malonyl_transacylase_ACP-bd"/>
</dbReference>
<reference evidence="19 20" key="1">
    <citation type="journal article" date="2009" name="Genome Res.">
        <title>Comparative genomic analyses of the human fungal pathogens Coccidioides and their relatives.</title>
        <authorList>
            <person name="Sharpton T.J."/>
            <person name="Stajich J.E."/>
            <person name="Rounsley S.D."/>
            <person name="Gardner M.J."/>
            <person name="Wortman J.R."/>
            <person name="Jordar V.S."/>
            <person name="Maiti R."/>
            <person name="Kodira C.D."/>
            <person name="Neafsey D.E."/>
            <person name="Zeng Q."/>
            <person name="Hung C.-Y."/>
            <person name="McMahan C."/>
            <person name="Muszewska A."/>
            <person name="Grynberg M."/>
            <person name="Mandel M.A."/>
            <person name="Kellner E.M."/>
            <person name="Barker B.M."/>
            <person name="Galgiani J.N."/>
            <person name="Orbach M.J."/>
            <person name="Kirkland T.N."/>
            <person name="Cole G.T."/>
            <person name="Henn M.R."/>
            <person name="Birren B.W."/>
            <person name="Taylor J.W."/>
        </authorList>
    </citation>
    <scope>NUCLEOTIDE SEQUENCE [LARGE SCALE GENOMIC DNA]</scope>
    <source>
        <strain evidence="20">C735</strain>
    </source>
</reference>
<keyword evidence="7" id="KW-0677">Repeat</keyword>
<keyword evidence="15" id="KW-0732">Signal</keyword>
<dbReference type="InterPro" id="IPR016035">
    <property type="entry name" value="Acyl_Trfase/lysoPLipase"/>
</dbReference>
<dbReference type="InterPro" id="IPR056501">
    <property type="entry name" value="NAD-bd_HRPKS_sdrA"/>
</dbReference>
<evidence type="ECO:0000256" key="7">
    <source>
        <dbReference type="ARBA" id="ARBA00022737"/>
    </source>
</evidence>
<dbReference type="Gene3D" id="3.30.559.30">
    <property type="entry name" value="Nonribosomal peptide synthetase, condensation domain"/>
    <property type="match status" value="1"/>
</dbReference>
<dbReference type="HOGENOM" id="CLU_000022_37_5_1"/>
<dbReference type="InterPro" id="IPR001242">
    <property type="entry name" value="Condensation_dom"/>
</dbReference>
<dbReference type="Proteomes" id="UP000009084">
    <property type="component" value="Unassembled WGS sequence"/>
</dbReference>
<dbReference type="InterPro" id="IPR018201">
    <property type="entry name" value="Ketoacyl_synth_AS"/>
</dbReference>
<dbReference type="GO" id="GO:0016874">
    <property type="term" value="F:ligase activity"/>
    <property type="evidence" value="ECO:0007669"/>
    <property type="project" value="UniProtKB-KW"/>
</dbReference>
<dbReference type="PANTHER" id="PTHR43775:SF20">
    <property type="entry name" value="HYBRID PKS-NRPS SYNTHETASE APDA"/>
    <property type="match status" value="1"/>
</dbReference>
<dbReference type="InterPro" id="IPR049551">
    <property type="entry name" value="PKS_DH_C"/>
</dbReference>
<dbReference type="SMART" id="SM00825">
    <property type="entry name" value="PKS_KS"/>
    <property type="match status" value="1"/>
</dbReference>
<dbReference type="Pfam" id="PF02801">
    <property type="entry name" value="Ketoacyl-synt_C"/>
    <property type="match status" value="1"/>
</dbReference>
<evidence type="ECO:0000259" key="16">
    <source>
        <dbReference type="PROSITE" id="PS50075"/>
    </source>
</evidence>
<evidence type="ECO:0000256" key="14">
    <source>
        <dbReference type="SAM" id="MobiDB-lite"/>
    </source>
</evidence>
<dbReference type="GO" id="GO:0016491">
    <property type="term" value="F:oxidoreductase activity"/>
    <property type="evidence" value="ECO:0007669"/>
    <property type="project" value="UniProtKB-KW"/>
</dbReference>
<feature type="domain" description="Carrier" evidence="16">
    <location>
        <begin position="2436"/>
        <end position="2511"/>
    </location>
</feature>
<dbReference type="Pfam" id="PF23114">
    <property type="entry name" value="NAD-bd_HRPKS_sdrA"/>
    <property type="match status" value="1"/>
</dbReference>
<dbReference type="Pfam" id="PF08659">
    <property type="entry name" value="KR"/>
    <property type="match status" value="1"/>
</dbReference>
<sequence>MYMTTDSWCGFCLVLLAIKRSIQLDAIDFSPSPQWHSISHSTMGSVPLSKGEEPIAVIGSACRFPGSLNTPSKFWDFLRKPHDLLTNIPSERFNPDGFYHPNGMHHGTSNVKQSYLLQEDHRFFDAGFFNIKPVEAHSIDPQQRLLLETVYESLEAAGLSIEGLSGSQTGVYVGLMCEDYIDHLQRDINTAPTYLPTGTARSIVSNRISYFFNWHGPCMTIDTACSSSLVAVHQAVQLLRSGESDLAVAAGANLILTPELYIGEAKLKMLSPGSRSRMWDADADGYARGDGVAAVILKRLSRALEDGDHIECIIRETGVNQDGRTKGITMPNELAQMDLIAQTYAKAGLNPCNREDRCQYFEAHGTGTTAGDAREAEAISKAFFGPEGKAQDNEDLLYVGSVKTVIGHTEGTAGVAGLIKASLAVQHGIIPPNMLFNTLSPAVEPFYNNLEIATVAKPWPKVTGPRRASVNSFGFGGTNAHAIVESFVRPPKGEHGPISFTPFVFSAATDQALQKMLVAYSTYLKSYPNLNLRDLSYTLHRRSELAVRVAFAATSIGDLISAIDTHLETAADNSHPGSGVGIRPSNSPPRILGIFTGQGAQWATMGRQLISKSQYAWDFIAGLDHVLQSLPEPDRPGWSILDELEADSSNSRLDEALISQPLCTAIQLLLVELLYNVGIKFKAVVGHSSGEIAAAYAAGIISRDAAIKVAFYRGHFTSLAGTDQPGAMMAVGTSYEDAKDLCDSEMFEGRLCVAACNSSSSVTLSGDADAMSYAKVIFEDEKKFARLLKVDKAYHSHHMFPCSSPYVEALHSSQIQLHEPENECAWFSSTFQGRRMQACDELLGTYWKDNMVKPVLFSQAIAAATENEGPFNLAIEIGPHPALKGPALQTLQDIYGSGLPYTSPLSRGSDDVTALANSLGYIWTHFAPSLVDFNRYDNILFANEDRQLLKGLPTYTWDHDRVYWHESRISRAHRLRSTVHHPLLGTRLPDGIKEEIRWRNLLKPSELSWIHGHQLQGQMVFPAAGYISTAIEAALSLAGNLPTSIIEVSNFVIGRPLTFDDNESGIETLFTLFNISREEGNFSASFSYHACTNQEADALSSLATGTIVVTTGDPRSNLLPARGPERPNMIPVPKDQFYQSLDDLGYGYSGDFRSLGSMKRKLDIGSATVTVPSQEPHEVLLVHPALLDAAFQSIFLAYWWPNDGSLEQLYVPTRIKNIRIDVSLCQESMAPGNLLPVDSHIMENPLTSSGILGDVDIFGADERSMAIQVEGVTVVPFSEGGPQYDRQMLSEHIWGPASPDAELATTRRATTEDYELAWCLERISAYYMQKIVSGIKPEDRNGIEWHHKALFEFFESVLAQTRKGRQPYIRKEWLNDTWEDISAILDRYPDSIEIKLNHTVGQNLVSAIRGETNILQHLLEDNLLNRYYTDALGIRENTEFLAKTVSHVAHRYPHMDILEIGAGTGGATKSILPLINHAFSSYTFTDISTGFFEAAQDIFTEYSGKMVFKALDVEKDIVEQGFSEHSYDLIIASLVLHATAKLEQTMENTRRLLRPGGYLIMLEVTSNDVIRVGFAMSGLPGWWLGRPDGRLLSPCVSATEWHRVLLKTGFSGIDSMTPEADILPRPISVLVSQAVDSQVEFLREPLLHASQYLQSEDWELVILGGQTMRTIVLIDEIRRLLSPMAIQIRQIRSLNDVSSAHIAPTSFVLSVTELDKPIFKDFTEEIMAGLKTLFDYQRVFLWVTQGCRADEPYMNMTVGFGRTLALEAPDLRLQFLDLDINEKPNAKALVEALLRLHFRQNDNALWSIEQELAYEGRRLVIPRLMPNKAQNHRYNASKRTILHAVNPQITPVYLNNSAGAYYLTEGSCTPQSNEIIVKVSHSLLLPLATPVYAIIGIDTSTDKTVLSISDRNGSYITADPRDLIDCASVKDKEGRLLSLLDIEIRVNNILSVCTPNTNVLLYKPDVTLAARFQARAAGKDLSIFFATSDPSNSGTSWSVIHPMSPRRSVQALLPQRISTFVDFSNPRDRVGLLIASCLSPICLQTTMTRNGLEPRPTEIPLMDQFKCAAAGALSELHSGKQVSRPVMNIGDILTRSTTPEMPVVNWSNTVDTPVRLASVDKQMHFPADKTYVFFGLSSDLGQSLCDWMAYHGARNLILTSRTPKVDPRWLSEMESIGVRVKVYSKYVPFFWFVGYRLTVDSDITDKTSVETLVAEIRRDFPPIAGIMHGAMVLDDTSFFDMSFESMNKVLKPKVLGSIHLNELFQDDTLDFFIFFSSLTSVAGNRGQSNYSAANMFGTSLAFQRRRKGLAGCVLHIGAVMGVGYVMREVTESVFSAIYKAGFRWMSERGFHQCIAEAILAGRPNSHANPEIVTGLRVINANEEEPAPWMNIPRFQHCINLGKSDGLKKNSGNTAIPVMIRLREAASEEEALDIIKDALLAKLQIALQLQLEDTSIRHQVLDQSADELGIDSLVAVEIRSWFLKELELDMPVLKILGSATIADLLTFTLEKLPPEITSFRQGSPLLPIETSAEPETATPMSTDASSSSGSISTENGTQTSPSPSNPPESMSSLTTDVRKQHDIFPSPSESPESITGNDLQKQLPISFGQSRFWFLRHYLEDQTTFNITFSVQLRGYLRVSDMENAVKLLGSRHEALRTCFFTKDGETPMQGILKESRLLLEKKTIQNPEQVTVEFESMRDYVFDIEHGENMRVLLLSLTPTVNYMIIGYHHINMDGASLEVFLDELEMAYTHKRLPQPVFQYSDFSEQQRLEFKKGQMNAELNYWKSELSDDLSVLPLLPFSSAKHRSPIEKYEHHREDCRISTELATQVKDMCRKNKVNVFHFYLATYAVLLSRLLEVNDLCIGMADANRNETHLVRSMGMYLNLLPLRFHLGQNKSFTEVLKETRRKVYSAIGHSRLPFDVLLEELKTPRSTEFSPLFQAFINYRQGVKEQRRMGDMEGQGEEYAFGRTAYDITLDIFDNPGSNPFVMFIVQKQLYSHNDAKILAKAYCNLLDYFSTSPAATLESMSPFTANDIAIGLELGQGPIRNTEWPETLAHRIDQVAMKQPNSIALNDASGIWWTYQQMIDRVNGIALALIKANIPLKSPIAVLQEPTLDWVCSLLAILRVGGIYVPLDVNIPSARLNTIIENCRPAGILIHNETSGRINDLEMLRSTIIVNISACSSQFSGESIEITARAEDAAVILYTSGTTGVPKGVVMSHAGLRNRMEFAMVSTPGTVLQQTALSFDLSIYQALLCISRGGTLVVAPKSVRGDPFAISQLLVRENITYTGATPSEYLSWINYGKFELINSKQWRYAMSCGEQYPQRLVSEFQNLSLPHLRLINAYGPTEITFESNNFEIPIIEPAGTRIPVGHTLPNTSIVILDENLNPVPAGFPGEICIGSASLALGYLNDESLTAKKFVSHPFPSGQLASYGLDKIYRSGDKGRLKENGLLEILGRIDGDTQIKLRGIRIETQDIERTILNSAKGKLADVAVVPRGDPPVLLAHAVFSSAATVVDKAGFLKSLIPSLPLPQYMKPAMIVSIDSMPLSVNGKVDRRALRELPLASISGTSGAVVELNETESGLLEIWEEVISKDVLRSYNIDRSTDFFNIGGNSMLLIKVQDLIKRRFDISLALIHLFENSTLSAMAAAIWSLPGIGSPVINWDAETSVPEYLKIESPITVANNPPRVVVLTGATGFLGKEILQELLTSTFVEKIHCVAVRTGSKLDEFCEPGKVVVHRGDLSHPLLGLSEDVARSIFNEADAIIHNGADVSFLKTYQSLKPSNVGSTKELAKLALSRHIPFHYISTTTVGRLNKSETFEEVSLALSPPPPSFNDGYLTSKWTSEVFLEKISAKFGLPVWIHRPSSILGDDAGDLDIMNSVLKYSLLTKMAPRSKLWKGHVDFVTAAHASSAIVEEVFRTRADKEAAPASITYLHHSGDLEMPMDAMDAFMEEEDGSGAAFSQLPLAEWIQLAKEHGMDTLVAGYLSAIEENGVEMFFPRVVKSMKA</sequence>
<dbReference type="Gene3D" id="1.10.1200.10">
    <property type="entry name" value="ACP-like"/>
    <property type="match status" value="2"/>
</dbReference>
<dbReference type="PROSITE" id="PS00455">
    <property type="entry name" value="AMP_BINDING"/>
    <property type="match status" value="1"/>
</dbReference>
<dbReference type="PROSITE" id="PS52019">
    <property type="entry name" value="PKS_MFAS_DH"/>
    <property type="match status" value="1"/>
</dbReference>
<dbReference type="Pfam" id="PF21089">
    <property type="entry name" value="PKS_DH_N"/>
    <property type="match status" value="1"/>
</dbReference>
<dbReference type="InterPro" id="IPR049552">
    <property type="entry name" value="PKS_DH_N"/>
</dbReference>
<dbReference type="PROSITE" id="PS00012">
    <property type="entry name" value="PHOSPHOPANTETHEINE"/>
    <property type="match status" value="1"/>
</dbReference>
<dbReference type="InterPro" id="IPR042104">
    <property type="entry name" value="PKS_dehydratase_sf"/>
</dbReference>
<dbReference type="InterPro" id="IPR006162">
    <property type="entry name" value="Ppantetheine_attach_site"/>
</dbReference>
<dbReference type="InterPro" id="IPR036291">
    <property type="entry name" value="NAD(P)-bd_dom_sf"/>
</dbReference>
<dbReference type="SUPFAM" id="SSF52777">
    <property type="entry name" value="CoA-dependent acyltransferases"/>
    <property type="match status" value="2"/>
</dbReference>
<dbReference type="GO" id="GO:0032259">
    <property type="term" value="P:methylation"/>
    <property type="evidence" value="ECO:0007669"/>
    <property type="project" value="UniProtKB-KW"/>
</dbReference>
<evidence type="ECO:0000256" key="11">
    <source>
        <dbReference type="ARBA" id="ARBA00031359"/>
    </source>
</evidence>
<dbReference type="GO" id="GO:0008168">
    <property type="term" value="F:methyltransferase activity"/>
    <property type="evidence" value="ECO:0007669"/>
    <property type="project" value="UniProtKB-KW"/>
</dbReference>
<dbReference type="SUPFAM" id="SSF52151">
    <property type="entry name" value="FabD/lysophospholipase-like"/>
    <property type="match status" value="1"/>
</dbReference>
<dbReference type="GO" id="GO:0030639">
    <property type="term" value="P:polyketide biosynthetic process"/>
    <property type="evidence" value="ECO:0007669"/>
    <property type="project" value="UniProtKB-ARBA"/>
</dbReference>
<protein>
    <recommendedName>
        <fullName evidence="1">Non-reducing polyketide synthase nscA</fullName>
    </recommendedName>
    <alternativeName>
        <fullName evidence="11">Conidial yellow pigment biosynthesis polyketide synthase nscA</fullName>
    </alternativeName>
    <alternativeName>
        <fullName evidence="12">Neosartoricin B biosynthesis protein A</fullName>
    </alternativeName>
</protein>
<dbReference type="SUPFAM" id="SSF47336">
    <property type="entry name" value="ACP-like"/>
    <property type="match status" value="2"/>
</dbReference>
<dbReference type="InterPro" id="IPR020845">
    <property type="entry name" value="AMP-binding_CS"/>
</dbReference>
<evidence type="ECO:0000259" key="17">
    <source>
        <dbReference type="PROSITE" id="PS52004"/>
    </source>
</evidence>
<dbReference type="EMBL" id="ACFW01000025">
    <property type="protein sequence ID" value="EER27752.1"/>
    <property type="molecule type" value="Genomic_DNA"/>
</dbReference>
<comment type="similarity">
    <text evidence="10">In the C-terminal section; belongs to the NRP synthetase family.</text>
</comment>
<dbReference type="Gene3D" id="3.40.47.10">
    <property type="match status" value="1"/>
</dbReference>
<dbReference type="GO" id="GO:0004312">
    <property type="term" value="F:fatty acid synthase activity"/>
    <property type="evidence" value="ECO:0007669"/>
    <property type="project" value="TreeGrafter"/>
</dbReference>
<dbReference type="InterPro" id="IPR049900">
    <property type="entry name" value="PKS_mFAS_DH"/>
</dbReference>
<dbReference type="Pfam" id="PF14765">
    <property type="entry name" value="PS-DH"/>
    <property type="match status" value="1"/>
</dbReference>
<keyword evidence="3" id="KW-0597">Phosphoprotein</keyword>
<dbReference type="Gene3D" id="3.40.50.720">
    <property type="entry name" value="NAD(P)-binding Rossmann-like Domain"/>
    <property type="match status" value="3"/>
</dbReference>
<dbReference type="GO" id="GO:0006633">
    <property type="term" value="P:fatty acid biosynthetic process"/>
    <property type="evidence" value="ECO:0007669"/>
    <property type="project" value="InterPro"/>
</dbReference>
<dbReference type="Gene3D" id="3.30.300.30">
    <property type="match status" value="1"/>
</dbReference>
<evidence type="ECO:0000313" key="19">
    <source>
        <dbReference type="EMBL" id="EER27752.1"/>
    </source>
</evidence>
<dbReference type="CDD" id="cd00833">
    <property type="entry name" value="PKS"/>
    <property type="match status" value="1"/>
</dbReference>
<evidence type="ECO:0000256" key="4">
    <source>
        <dbReference type="ARBA" id="ARBA00022598"/>
    </source>
</evidence>
<dbReference type="InterPro" id="IPR013968">
    <property type="entry name" value="PKS_KR"/>
</dbReference>
<dbReference type="InterPro" id="IPR020806">
    <property type="entry name" value="PKS_PP-bd"/>
</dbReference>
<feature type="region of interest" description="Disordered" evidence="14">
    <location>
        <begin position="2532"/>
        <end position="2596"/>
    </location>
</feature>
<dbReference type="FunFam" id="3.40.47.10:FF:000019">
    <property type="entry name" value="Polyketide synthase type I"/>
    <property type="match status" value="1"/>
</dbReference>
<dbReference type="GO" id="GO:0004315">
    <property type="term" value="F:3-oxoacyl-[acyl-carrier-protein] synthase activity"/>
    <property type="evidence" value="ECO:0007669"/>
    <property type="project" value="InterPro"/>
</dbReference>
<dbReference type="PANTHER" id="PTHR43775">
    <property type="entry name" value="FATTY ACID SYNTHASE"/>
    <property type="match status" value="1"/>
</dbReference>
<dbReference type="PROSITE" id="PS52004">
    <property type="entry name" value="KS3_2"/>
    <property type="match status" value="1"/>
</dbReference>
<dbReference type="SMART" id="SM00823">
    <property type="entry name" value="PKS_PP"/>
    <property type="match status" value="2"/>
</dbReference>
<dbReference type="Pfam" id="PF00668">
    <property type="entry name" value="Condensation"/>
    <property type="match status" value="1"/>
</dbReference>
<proteinExistence type="inferred from homology"/>
<dbReference type="Gene3D" id="3.40.50.150">
    <property type="entry name" value="Vaccinia Virus protein VP39"/>
    <property type="match status" value="1"/>
</dbReference>
<dbReference type="SUPFAM" id="SSF51735">
    <property type="entry name" value="NAD(P)-binding Rossmann-fold domains"/>
    <property type="match status" value="2"/>
</dbReference>
<dbReference type="InterPro" id="IPR057326">
    <property type="entry name" value="KR_dom"/>
</dbReference>
<dbReference type="InterPro" id="IPR014030">
    <property type="entry name" value="Ketoacyl_synth_N"/>
</dbReference>
<keyword evidence="9" id="KW-0511">Multifunctional enzyme</keyword>
<comment type="caution">
    <text evidence="19">The sequence shown here is derived from an EMBL/GenBank/DDBJ whole genome shotgun (WGS) entry which is preliminary data.</text>
</comment>
<dbReference type="InterPro" id="IPR000873">
    <property type="entry name" value="AMP-dep_synth/lig_dom"/>
</dbReference>
<dbReference type="InterPro" id="IPR009081">
    <property type="entry name" value="PP-bd_ACP"/>
</dbReference>
<feature type="signal peptide" evidence="15">
    <location>
        <begin position="1"/>
        <end position="24"/>
    </location>
</feature>
<name>C5P4W2_COCP7</name>
<dbReference type="InterPro" id="IPR036736">
    <property type="entry name" value="ACP-like_sf"/>
</dbReference>
<evidence type="ECO:0000256" key="13">
    <source>
        <dbReference type="PROSITE-ProRule" id="PRU01363"/>
    </source>
</evidence>
<dbReference type="SUPFAM" id="SSF53901">
    <property type="entry name" value="Thiolase-like"/>
    <property type="match status" value="1"/>
</dbReference>
<gene>
    <name evidence="19" type="ORF">CPC735_030880</name>
</gene>
<keyword evidence="4" id="KW-0436">Ligase</keyword>
<dbReference type="CDD" id="cd05930">
    <property type="entry name" value="A_NRPS"/>
    <property type="match status" value="1"/>
</dbReference>